<keyword evidence="8" id="KW-1185">Reference proteome</keyword>
<sequence>MLAKLRDIKGGRVTVIDSESTNTFGDHASELHVTIQVHDPVFYREVALGGSIAVGESYRDGHWTCDDLVALIRVFARNMQASSDLGGWGNTLLDIGRKVAHRFNRNTRVGSRRNIAAHYDLSNDFYSLFLDETMTYSSGVFPASGSSLRDASIEKYDRICRKLRLAPSDEVLEIGTGWGGFAEHAVRYYGCRVTTTTISKQQHDFAKQRFGKLGIDDRVSLLMSDYRDLSGEYDKLVSIEMIEAVGHEYYDTFFAKCSSLLKPEGLFALQAITIPDQRYDRYRISVDFIQKYIFPGGCLPSLGALTGAVGRATDFQFAHLEDFALHYARTLQCWRENFHGNLDSIRDLGMTDHFLRLWDYYLCYCEGAFREKQIGVSQILLQKPGNRLEPRYPSLGAIQ</sequence>
<evidence type="ECO:0000313" key="7">
    <source>
        <dbReference type="EMBL" id="TWU55568.1"/>
    </source>
</evidence>
<dbReference type="PANTHER" id="PTHR43667">
    <property type="entry name" value="CYCLOPROPANE-FATTY-ACYL-PHOSPHOLIPID SYNTHASE"/>
    <property type="match status" value="1"/>
</dbReference>
<dbReference type="PIRSF" id="PIRSF003085">
    <property type="entry name" value="CMAS"/>
    <property type="match status" value="1"/>
</dbReference>
<dbReference type="InterPro" id="IPR050723">
    <property type="entry name" value="CFA/CMAS"/>
</dbReference>
<dbReference type="InterPro" id="IPR029063">
    <property type="entry name" value="SAM-dependent_MTases_sf"/>
</dbReference>
<dbReference type="EC" id="2.1.1.79" evidence="7"/>
<dbReference type="Proteomes" id="UP000317977">
    <property type="component" value="Unassembled WGS sequence"/>
</dbReference>
<dbReference type="InterPro" id="IPR003333">
    <property type="entry name" value="CMAS"/>
</dbReference>
<dbReference type="GO" id="GO:0032259">
    <property type="term" value="P:methylation"/>
    <property type="evidence" value="ECO:0007669"/>
    <property type="project" value="UniProtKB-KW"/>
</dbReference>
<keyword evidence="4" id="KW-0949">S-adenosyl-L-methionine</keyword>
<dbReference type="Pfam" id="PF02353">
    <property type="entry name" value="CMAS"/>
    <property type="match status" value="1"/>
</dbReference>
<feature type="active site" evidence="6">
    <location>
        <position position="365"/>
    </location>
</feature>
<organism evidence="7 8">
    <name type="scientific">Rubripirellula reticaptiva</name>
    <dbReference type="NCBI Taxonomy" id="2528013"/>
    <lineage>
        <taxon>Bacteria</taxon>
        <taxon>Pseudomonadati</taxon>
        <taxon>Planctomycetota</taxon>
        <taxon>Planctomycetia</taxon>
        <taxon>Pirellulales</taxon>
        <taxon>Pirellulaceae</taxon>
        <taxon>Rubripirellula</taxon>
    </lineage>
</organism>
<dbReference type="GO" id="GO:0008610">
    <property type="term" value="P:lipid biosynthetic process"/>
    <property type="evidence" value="ECO:0007669"/>
    <property type="project" value="InterPro"/>
</dbReference>
<evidence type="ECO:0000313" key="8">
    <source>
        <dbReference type="Proteomes" id="UP000317977"/>
    </source>
</evidence>
<evidence type="ECO:0000256" key="2">
    <source>
        <dbReference type="ARBA" id="ARBA00022603"/>
    </source>
</evidence>
<comment type="similarity">
    <text evidence="1">Belongs to the CFA/CMAS family.</text>
</comment>
<keyword evidence="2 7" id="KW-0489">Methyltransferase</keyword>
<dbReference type="SUPFAM" id="SSF53335">
    <property type="entry name" value="S-adenosyl-L-methionine-dependent methyltransferases"/>
    <property type="match status" value="1"/>
</dbReference>
<evidence type="ECO:0000256" key="3">
    <source>
        <dbReference type="ARBA" id="ARBA00022679"/>
    </source>
</evidence>
<dbReference type="AlphaFoldDB" id="A0A5C6F2N5"/>
<accession>A0A5C6F2N5</accession>
<dbReference type="PANTHER" id="PTHR43667:SF2">
    <property type="entry name" value="FATTY ACID C-METHYL TRANSFERASE"/>
    <property type="match status" value="1"/>
</dbReference>
<evidence type="ECO:0000256" key="6">
    <source>
        <dbReference type="PIRSR" id="PIRSR003085-1"/>
    </source>
</evidence>
<dbReference type="GO" id="GO:0008825">
    <property type="term" value="F:cyclopropane-fatty-acyl-phospholipid synthase activity"/>
    <property type="evidence" value="ECO:0007669"/>
    <property type="project" value="UniProtKB-EC"/>
</dbReference>
<gene>
    <name evidence="7" type="primary">cfa_2</name>
    <name evidence="7" type="ORF">Poly59_18680</name>
</gene>
<protein>
    <submittedName>
        <fullName evidence="7">Cyclopropane-fatty-acyl-phospholipid synthase</fullName>
        <ecNumber evidence="7">2.1.1.79</ecNumber>
    </submittedName>
</protein>
<evidence type="ECO:0000256" key="4">
    <source>
        <dbReference type="ARBA" id="ARBA00022691"/>
    </source>
</evidence>
<reference evidence="7 8" key="1">
    <citation type="submission" date="2019-02" db="EMBL/GenBank/DDBJ databases">
        <title>Deep-cultivation of Planctomycetes and their phenomic and genomic characterization uncovers novel biology.</title>
        <authorList>
            <person name="Wiegand S."/>
            <person name="Jogler M."/>
            <person name="Boedeker C."/>
            <person name="Pinto D."/>
            <person name="Vollmers J."/>
            <person name="Rivas-Marin E."/>
            <person name="Kohn T."/>
            <person name="Peeters S.H."/>
            <person name="Heuer A."/>
            <person name="Rast P."/>
            <person name="Oberbeckmann S."/>
            <person name="Bunk B."/>
            <person name="Jeske O."/>
            <person name="Meyerdierks A."/>
            <person name="Storesund J.E."/>
            <person name="Kallscheuer N."/>
            <person name="Luecker S."/>
            <person name="Lage O.M."/>
            <person name="Pohl T."/>
            <person name="Merkel B.J."/>
            <person name="Hornburger P."/>
            <person name="Mueller R.-W."/>
            <person name="Bruemmer F."/>
            <person name="Labrenz M."/>
            <person name="Spormann A.M."/>
            <person name="Op Den Camp H."/>
            <person name="Overmann J."/>
            <person name="Amann R."/>
            <person name="Jetten M.S.M."/>
            <person name="Mascher T."/>
            <person name="Medema M.H."/>
            <person name="Devos D.P."/>
            <person name="Kaster A.-K."/>
            <person name="Ovreas L."/>
            <person name="Rohde M."/>
            <person name="Galperin M.Y."/>
            <person name="Jogler C."/>
        </authorList>
    </citation>
    <scope>NUCLEOTIDE SEQUENCE [LARGE SCALE GENOMIC DNA]</scope>
    <source>
        <strain evidence="7 8">Poly59</strain>
    </source>
</reference>
<evidence type="ECO:0000256" key="5">
    <source>
        <dbReference type="ARBA" id="ARBA00023098"/>
    </source>
</evidence>
<dbReference type="EMBL" id="SJPX01000002">
    <property type="protein sequence ID" value="TWU55568.1"/>
    <property type="molecule type" value="Genomic_DNA"/>
</dbReference>
<dbReference type="Gene3D" id="3.40.50.150">
    <property type="entry name" value="Vaccinia Virus protein VP39"/>
    <property type="match status" value="1"/>
</dbReference>
<name>A0A5C6F2N5_9BACT</name>
<dbReference type="CDD" id="cd02440">
    <property type="entry name" value="AdoMet_MTases"/>
    <property type="match status" value="1"/>
</dbReference>
<evidence type="ECO:0000256" key="1">
    <source>
        <dbReference type="ARBA" id="ARBA00010815"/>
    </source>
</evidence>
<keyword evidence="3 7" id="KW-0808">Transferase</keyword>
<keyword evidence="5" id="KW-0443">Lipid metabolism</keyword>
<comment type="caution">
    <text evidence="7">The sequence shown here is derived from an EMBL/GenBank/DDBJ whole genome shotgun (WGS) entry which is preliminary data.</text>
</comment>
<proteinExistence type="inferred from homology"/>